<keyword evidence="1" id="KW-0472">Membrane</keyword>
<organism evidence="2 3">
    <name type="scientific">Collybia nuda</name>
    <dbReference type="NCBI Taxonomy" id="64659"/>
    <lineage>
        <taxon>Eukaryota</taxon>
        <taxon>Fungi</taxon>
        <taxon>Dikarya</taxon>
        <taxon>Basidiomycota</taxon>
        <taxon>Agaricomycotina</taxon>
        <taxon>Agaricomycetes</taxon>
        <taxon>Agaricomycetidae</taxon>
        <taxon>Agaricales</taxon>
        <taxon>Tricholomatineae</taxon>
        <taxon>Clitocybaceae</taxon>
        <taxon>Collybia</taxon>
    </lineage>
</organism>
<sequence>MAIIIPKLTVAQAATIINAIITFLQYSISLILIALLLYFIPTFNSANSWSVAARQVHTSFWSAIFRTTRTHASARVKFFSKLSPISALLVAICGIVTPLGLRQGSPTRSHFRTTDASFVKDTSPLGLATSPRQGFKFSRSCGGISRNPICPGNTPETINRTEIPPSVFEKFSSTPHGPFNMEFRRYFDEGNKVSAEAGVVQSVILQEGIFAVEGMVIDMTETPGIGLINHTIPGLEKGATWSQDVFWLEPATTCVDTNLTIDYIRRDEFGIEEFNLTDRGGFVNLPTEPPVLPQGGQHINLWEYAYRAAFLVNNLTMMRFNNMSRNDSHVGKTYLLNMSMTTFIPGDISIGNPSFNLSTTDSPETPCATFSEIDNANISTVAVWCGGVTGPARRTDGGDERLPSINSTWSQTIHVCASATRASIQTLTFTLNSTRELSDLQITRKANNTPILWAAEKTNLKIGDLDLFWGHVADKYESDPSLSTLRSNVLYVPAGDADISGGVAAGEPSTVPAGGWNSIYGFPTDFIPDYSGKNNFALLAKWQSLLDKDPENGTAQIRNLIWTDFAVNSLVGTTTYPTLLVASLEPSVTYDLRFGIPLLILLIIWVPAFIASTFLLVFGFLRIAYIRDFLDHTAAGRLSLGHSVLSPTDTHENSNLVHLNEKDWQKVVGNTIVPFRSVNNIPKKEEAYAEPHSSEIPE</sequence>
<keyword evidence="1" id="KW-0812">Transmembrane</keyword>
<evidence type="ECO:0000313" key="3">
    <source>
        <dbReference type="Proteomes" id="UP000807353"/>
    </source>
</evidence>
<dbReference type="Proteomes" id="UP000807353">
    <property type="component" value="Unassembled WGS sequence"/>
</dbReference>
<dbReference type="EMBL" id="MU150230">
    <property type="protein sequence ID" value="KAF9469436.1"/>
    <property type="molecule type" value="Genomic_DNA"/>
</dbReference>
<evidence type="ECO:0008006" key="4">
    <source>
        <dbReference type="Google" id="ProtNLM"/>
    </source>
</evidence>
<evidence type="ECO:0000313" key="2">
    <source>
        <dbReference type="EMBL" id="KAF9469436.1"/>
    </source>
</evidence>
<name>A0A9P5YIS3_9AGAR</name>
<reference evidence="2" key="1">
    <citation type="submission" date="2020-11" db="EMBL/GenBank/DDBJ databases">
        <authorList>
            <consortium name="DOE Joint Genome Institute"/>
            <person name="Ahrendt S."/>
            <person name="Riley R."/>
            <person name="Andreopoulos W."/>
            <person name="Labutti K."/>
            <person name="Pangilinan J."/>
            <person name="Ruiz-Duenas F.J."/>
            <person name="Barrasa J.M."/>
            <person name="Sanchez-Garcia M."/>
            <person name="Camarero S."/>
            <person name="Miyauchi S."/>
            <person name="Serrano A."/>
            <person name="Linde D."/>
            <person name="Babiker R."/>
            <person name="Drula E."/>
            <person name="Ayuso-Fernandez I."/>
            <person name="Pacheco R."/>
            <person name="Padilla G."/>
            <person name="Ferreira P."/>
            <person name="Barriuso J."/>
            <person name="Kellner H."/>
            <person name="Castanera R."/>
            <person name="Alfaro M."/>
            <person name="Ramirez L."/>
            <person name="Pisabarro A.G."/>
            <person name="Kuo A."/>
            <person name="Tritt A."/>
            <person name="Lipzen A."/>
            <person name="He G."/>
            <person name="Yan M."/>
            <person name="Ng V."/>
            <person name="Cullen D."/>
            <person name="Martin F."/>
            <person name="Rosso M.-N."/>
            <person name="Henrissat B."/>
            <person name="Hibbett D."/>
            <person name="Martinez A.T."/>
            <person name="Grigoriev I.V."/>
        </authorList>
    </citation>
    <scope>NUCLEOTIDE SEQUENCE</scope>
    <source>
        <strain evidence="2">CBS 247.69</strain>
    </source>
</reference>
<accession>A0A9P5YIS3</accession>
<keyword evidence="3" id="KW-1185">Reference proteome</keyword>
<feature type="transmembrane region" description="Helical" evidence="1">
    <location>
        <begin position="16"/>
        <end position="40"/>
    </location>
</feature>
<proteinExistence type="predicted"/>
<feature type="transmembrane region" description="Helical" evidence="1">
    <location>
        <begin position="82"/>
        <end position="101"/>
    </location>
</feature>
<comment type="caution">
    <text evidence="2">The sequence shown here is derived from an EMBL/GenBank/DDBJ whole genome shotgun (WGS) entry which is preliminary data.</text>
</comment>
<feature type="transmembrane region" description="Helical" evidence="1">
    <location>
        <begin position="594"/>
        <end position="621"/>
    </location>
</feature>
<protein>
    <recommendedName>
        <fullName evidence="4">Transmembrane protein</fullName>
    </recommendedName>
</protein>
<evidence type="ECO:0000256" key="1">
    <source>
        <dbReference type="SAM" id="Phobius"/>
    </source>
</evidence>
<keyword evidence="1" id="KW-1133">Transmembrane helix</keyword>
<dbReference type="OrthoDB" id="2369382at2759"/>
<gene>
    <name evidence="2" type="ORF">BDZ94DRAFT_381931</name>
</gene>
<dbReference type="AlphaFoldDB" id="A0A9P5YIS3"/>